<dbReference type="eggNOG" id="ENOG50311D9">
    <property type="taxonomic scope" value="Bacteria"/>
</dbReference>
<dbReference type="RefSeq" id="WP_015927954.1">
    <property type="nucleotide sequence ID" value="NC_011894.1"/>
</dbReference>
<evidence type="ECO:0000313" key="1">
    <source>
        <dbReference type="EMBL" id="ACL56258.1"/>
    </source>
</evidence>
<reference evidence="1 2" key="1">
    <citation type="submission" date="2009-01" db="EMBL/GenBank/DDBJ databases">
        <title>Complete sequence of chromosome of Methylobacterium nodulans ORS 2060.</title>
        <authorList>
            <consortium name="US DOE Joint Genome Institute"/>
            <person name="Lucas S."/>
            <person name="Copeland A."/>
            <person name="Lapidus A."/>
            <person name="Glavina del Rio T."/>
            <person name="Dalin E."/>
            <person name="Tice H."/>
            <person name="Bruce D."/>
            <person name="Goodwin L."/>
            <person name="Pitluck S."/>
            <person name="Sims D."/>
            <person name="Brettin T."/>
            <person name="Detter J.C."/>
            <person name="Han C."/>
            <person name="Larimer F."/>
            <person name="Land M."/>
            <person name="Hauser L."/>
            <person name="Kyrpides N."/>
            <person name="Ivanova N."/>
            <person name="Marx C.J."/>
            <person name="Richardson P."/>
        </authorList>
    </citation>
    <scope>NUCLEOTIDE SEQUENCE [LARGE SCALE GENOMIC DNA]</scope>
    <source>
        <strain evidence="2">LMG 21967 / CNCM I-2342 / ORS 2060</strain>
    </source>
</reference>
<organism evidence="1 2">
    <name type="scientific">Methylobacterium nodulans (strain LMG 21967 / CNCM I-2342 / ORS 2060)</name>
    <dbReference type="NCBI Taxonomy" id="460265"/>
    <lineage>
        <taxon>Bacteria</taxon>
        <taxon>Pseudomonadati</taxon>
        <taxon>Pseudomonadota</taxon>
        <taxon>Alphaproteobacteria</taxon>
        <taxon>Hyphomicrobiales</taxon>
        <taxon>Methylobacteriaceae</taxon>
        <taxon>Methylobacterium</taxon>
    </lineage>
</organism>
<dbReference type="EMBL" id="CP001349">
    <property type="protein sequence ID" value="ACL56258.1"/>
    <property type="molecule type" value="Genomic_DNA"/>
</dbReference>
<sequence length="137" mass="15244">MRLRTGDTLHLTLSGAGNRAVVSLNTYAVTQPALVEFPFSEDGFTFDVTHWLHLGRNILSVVLFGPAGTVPFRLLIEQSGMPAWTFDEAEFLPLAAPWRLWTYAIEVIERDTPATIGDHCGFVPGFLRRSDRPRTSA</sequence>
<proteinExistence type="predicted"/>
<evidence type="ECO:0000313" key="2">
    <source>
        <dbReference type="Proteomes" id="UP000008207"/>
    </source>
</evidence>
<dbReference type="KEGG" id="mno:Mnod_1257"/>
<protein>
    <submittedName>
        <fullName evidence="1">Uncharacterized protein</fullName>
    </submittedName>
</protein>
<dbReference type="OrthoDB" id="7997998at2"/>
<accession>B8IKQ1</accession>
<name>B8IKQ1_METNO</name>
<gene>
    <name evidence="1" type="ordered locus">Mnod_1257</name>
</gene>
<dbReference type="Proteomes" id="UP000008207">
    <property type="component" value="Chromosome"/>
</dbReference>
<keyword evidence="2" id="KW-1185">Reference proteome</keyword>
<dbReference type="AlphaFoldDB" id="B8IKQ1"/>
<dbReference type="HOGENOM" id="CLU_1862842_0_0_5"/>